<dbReference type="GO" id="GO:0006535">
    <property type="term" value="P:cysteine biosynthetic process from serine"/>
    <property type="evidence" value="ECO:0007669"/>
    <property type="project" value="UniProtKB-UniRule"/>
</dbReference>
<dbReference type="InterPro" id="IPR001216">
    <property type="entry name" value="P-phosphate_BS"/>
</dbReference>
<comment type="pathway">
    <text evidence="2">Amino-acid biosynthesis; L-cysteine biosynthesis; L-cysteine from L-serine: step 2/2.</text>
</comment>
<dbReference type="CDD" id="cd01561">
    <property type="entry name" value="CBS_like"/>
    <property type="match status" value="1"/>
</dbReference>
<dbReference type="PANTHER" id="PTHR10314">
    <property type="entry name" value="CYSTATHIONINE BETA-SYNTHASE"/>
    <property type="match status" value="1"/>
</dbReference>
<dbReference type="Gene3D" id="3.40.50.1100">
    <property type="match status" value="2"/>
</dbReference>
<reference evidence="13" key="1">
    <citation type="submission" date="2006-05" db="EMBL/GenBank/DDBJ databases">
        <title>Complete sequence of chromosome 1 of Burkholderia cenocepacia AU 1054.</title>
        <authorList>
            <consortium name="US DOE Joint Genome Institute"/>
            <person name="Copeland A."/>
            <person name="Lucas S."/>
            <person name="Lapidus A."/>
            <person name="Barry K."/>
            <person name="Detter J.C."/>
            <person name="Glavina del Rio T."/>
            <person name="Hammon N."/>
            <person name="Israni S."/>
            <person name="Dalin E."/>
            <person name="Tice H."/>
            <person name="Pitluck S."/>
            <person name="Chain P."/>
            <person name="Malfatti S."/>
            <person name="Shin M."/>
            <person name="Vergez L."/>
            <person name="Schmutz J."/>
            <person name="Larimer F."/>
            <person name="Land M."/>
            <person name="Hauser L."/>
            <person name="Kyrpides N."/>
            <person name="Lykidis A."/>
            <person name="LiPuma J.J."/>
            <person name="Konstantinidis K."/>
            <person name="Tiedje J.M."/>
            <person name="Richardson P."/>
        </authorList>
    </citation>
    <scope>NUCLEOTIDE SEQUENCE [LARGE SCALE GENOMIC DNA]</scope>
    <source>
        <strain evidence="13">AU 1054</strain>
    </source>
</reference>
<dbReference type="InterPro" id="IPR005858">
    <property type="entry name" value="CysM"/>
</dbReference>
<organism evidence="13">
    <name type="scientific">Burkholderia orbicola (strain AU 1054)</name>
    <dbReference type="NCBI Taxonomy" id="331271"/>
    <lineage>
        <taxon>Bacteria</taxon>
        <taxon>Pseudomonadati</taxon>
        <taxon>Pseudomonadota</taxon>
        <taxon>Betaproteobacteria</taxon>
        <taxon>Burkholderiales</taxon>
        <taxon>Burkholderiaceae</taxon>
        <taxon>Burkholderia</taxon>
        <taxon>Burkholderia cepacia complex</taxon>
        <taxon>Burkholderia orbicola</taxon>
    </lineage>
</organism>
<keyword evidence="6 9" id="KW-0663">Pyridoxal phosphate</keyword>
<comment type="cofactor">
    <cofactor evidence="1 9 11">
        <name>pyridoxal 5'-phosphate</name>
        <dbReference type="ChEBI" id="CHEBI:597326"/>
    </cofactor>
</comment>
<dbReference type="AlphaFoldDB" id="A0A0H2XNI6"/>
<comment type="similarity">
    <text evidence="3 11">Belongs to the cysteine synthase/cystathionine beta-synthase family.</text>
</comment>
<keyword evidence="5 11" id="KW-0808">Transferase</keyword>
<dbReference type="UniPathway" id="UPA00136">
    <property type="reaction ID" value="UER00200"/>
</dbReference>
<dbReference type="HOGENOM" id="CLU_021018_1_0_4"/>
<dbReference type="InterPro" id="IPR005856">
    <property type="entry name" value="Cys_synth"/>
</dbReference>
<evidence type="ECO:0000256" key="7">
    <source>
        <dbReference type="ARBA" id="ARBA00023192"/>
    </source>
</evidence>
<gene>
    <name evidence="13" type="ordered locus">Bcen_0576</name>
</gene>
<keyword evidence="7 11" id="KW-0198">Cysteine biosynthesis</keyword>
<sequence>MGLPARVPVLVYNRSIDRPRTHGISMAYKTIEDTIGNTPLVQLVRLPDDEIRARNNVLLAKLEGNNPAGSVKDRPALSMISKAEARGRIKPGDTLIEATSGNTGIALAMAAAIRGYKMVLIMPEDLSVERRQSMAAYGAEIILTPVKGGMELARDLAEQMQREGKGVILDQFGNPDNPVAHYEATGPEIWRDTEGRITHFVSAMGTTGTIMGTSRYLKEQNPAIEIVGAQPEDGSRIPGIRKWPEAYMPTIFDRSRVDRVESVSQAASETMTRRLAAVEGIFAGISSGGACEVAMRIARQVENATIVFIVCDRGDRYLSTGVFPA</sequence>
<feature type="binding site" evidence="9">
    <location>
        <begin position="205"/>
        <end position="209"/>
    </location>
    <ligand>
        <name>pyridoxal 5'-phosphate</name>
        <dbReference type="ChEBI" id="CHEBI:597326"/>
    </ligand>
</feature>
<dbReference type="NCBIfam" id="TIGR01138">
    <property type="entry name" value="cysM"/>
    <property type="match status" value="1"/>
</dbReference>
<dbReference type="EMBL" id="CP000378">
    <property type="protein sequence ID" value="ABF75487.1"/>
    <property type="molecule type" value="Genomic_DNA"/>
</dbReference>
<feature type="domain" description="Tryptophan synthase beta chain-like PALP" evidence="12">
    <location>
        <begin position="31"/>
        <end position="312"/>
    </location>
</feature>
<evidence type="ECO:0000256" key="6">
    <source>
        <dbReference type="ARBA" id="ARBA00022898"/>
    </source>
</evidence>
<dbReference type="InterPro" id="IPR001926">
    <property type="entry name" value="TrpB-like_PALP"/>
</dbReference>
<dbReference type="EC" id="2.5.1.47" evidence="11"/>
<evidence type="ECO:0000313" key="13">
    <source>
        <dbReference type="EMBL" id="ABF75487.1"/>
    </source>
</evidence>
<dbReference type="GO" id="GO:0004124">
    <property type="term" value="F:cysteine synthase activity"/>
    <property type="evidence" value="ECO:0007669"/>
    <property type="project" value="UniProtKB-UniRule"/>
</dbReference>
<dbReference type="InterPro" id="IPR036052">
    <property type="entry name" value="TrpB-like_PALP_sf"/>
</dbReference>
<protein>
    <recommendedName>
        <fullName evidence="11">Cysteine synthase</fullName>
        <ecNumber evidence="11">2.5.1.47</ecNumber>
    </recommendedName>
</protein>
<proteinExistence type="inferred from homology"/>
<dbReference type="NCBIfam" id="NF008735">
    <property type="entry name" value="PRK11761.1"/>
    <property type="match status" value="1"/>
</dbReference>
<feature type="binding site" evidence="9">
    <location>
        <position position="102"/>
    </location>
    <ligand>
        <name>pyridoxal 5'-phosphate</name>
        <dbReference type="ChEBI" id="CHEBI:597326"/>
    </ligand>
</feature>
<dbReference type="SUPFAM" id="SSF53686">
    <property type="entry name" value="Tryptophan synthase beta subunit-like PLP-dependent enzymes"/>
    <property type="match status" value="1"/>
</dbReference>
<evidence type="ECO:0000256" key="8">
    <source>
        <dbReference type="ARBA" id="ARBA00047931"/>
    </source>
</evidence>
<evidence type="ECO:0000256" key="1">
    <source>
        <dbReference type="ARBA" id="ARBA00001933"/>
    </source>
</evidence>
<dbReference type="InterPro" id="IPR050214">
    <property type="entry name" value="Cys_Synth/Cystath_Beta-Synth"/>
</dbReference>
<feature type="binding site" evidence="9">
    <location>
        <position position="286"/>
    </location>
    <ligand>
        <name>pyridoxal 5'-phosphate</name>
        <dbReference type="ChEBI" id="CHEBI:597326"/>
    </ligand>
</feature>
<feature type="modified residue" description="N6-(pyridoxal phosphate)lysine" evidence="10">
    <location>
        <position position="72"/>
    </location>
</feature>
<evidence type="ECO:0000256" key="3">
    <source>
        <dbReference type="ARBA" id="ARBA00007103"/>
    </source>
</evidence>
<dbReference type="FunFam" id="3.40.50.1100:FF:000003">
    <property type="entry name" value="Cystathionine beta-synthase"/>
    <property type="match status" value="1"/>
</dbReference>
<evidence type="ECO:0000256" key="4">
    <source>
        <dbReference type="ARBA" id="ARBA00022605"/>
    </source>
</evidence>
<name>A0A0H2XNI6_BURO1</name>
<evidence type="ECO:0000256" key="11">
    <source>
        <dbReference type="RuleBase" id="RU003985"/>
    </source>
</evidence>
<dbReference type="Pfam" id="PF00291">
    <property type="entry name" value="PALP"/>
    <property type="match status" value="1"/>
</dbReference>
<evidence type="ECO:0000256" key="9">
    <source>
        <dbReference type="PIRSR" id="PIRSR605856-50"/>
    </source>
</evidence>
<comment type="catalytic activity">
    <reaction evidence="8 11">
        <text>O-acetyl-L-serine + hydrogen sulfide = L-cysteine + acetate</text>
        <dbReference type="Rhea" id="RHEA:14829"/>
        <dbReference type="ChEBI" id="CHEBI:29919"/>
        <dbReference type="ChEBI" id="CHEBI:30089"/>
        <dbReference type="ChEBI" id="CHEBI:35235"/>
        <dbReference type="ChEBI" id="CHEBI:58340"/>
        <dbReference type="EC" id="2.5.1.47"/>
    </reaction>
</comment>
<evidence type="ECO:0000259" key="12">
    <source>
        <dbReference type="Pfam" id="PF00291"/>
    </source>
</evidence>
<accession>A0A0H2XNI6</accession>
<evidence type="ECO:0000256" key="5">
    <source>
        <dbReference type="ARBA" id="ARBA00022679"/>
    </source>
</evidence>
<keyword evidence="4 11" id="KW-0028">Amino-acid biosynthesis</keyword>
<dbReference type="NCBIfam" id="TIGR01136">
    <property type="entry name" value="cysKM"/>
    <property type="match status" value="1"/>
</dbReference>
<dbReference type="PROSITE" id="PS00901">
    <property type="entry name" value="CYS_SYNTHASE"/>
    <property type="match status" value="1"/>
</dbReference>
<evidence type="ECO:0000256" key="2">
    <source>
        <dbReference type="ARBA" id="ARBA00004962"/>
    </source>
</evidence>
<evidence type="ECO:0000256" key="10">
    <source>
        <dbReference type="PIRSR" id="PIRSR605856-51"/>
    </source>
</evidence>